<dbReference type="EMBL" id="FOQY01000018">
    <property type="protein sequence ID" value="SFK14270.1"/>
    <property type="molecule type" value="Genomic_DNA"/>
</dbReference>
<dbReference type="RefSeq" id="WP_093889325.1">
    <property type="nucleotide sequence ID" value="NZ_FOQY01000018.1"/>
</dbReference>
<name>A0A1I3X416_9ACTN</name>
<proteinExistence type="predicted"/>
<protein>
    <submittedName>
        <fullName evidence="2">Uncharacterized protein</fullName>
    </submittedName>
</protein>
<evidence type="ECO:0000313" key="3">
    <source>
        <dbReference type="Proteomes" id="UP000199111"/>
    </source>
</evidence>
<feature type="compositionally biased region" description="Basic and acidic residues" evidence="1">
    <location>
        <begin position="522"/>
        <end position="547"/>
    </location>
</feature>
<sequence length="737" mass="77350">MNFCLSDLVPPLRWSDAATIPLLRDQPDLPDAWWRSLPMARVLAVLDPDELAEILARIALEHWPAAALGDVLPALYVLDPDEADEPCTAIALDRTGSWSGLLSLTGHELRDQPFIQPFPVLNVLFSAVFHRLAHPGAGADAGFGAMAPAVAGSRTGTEEVAVDRESPAANGAGAREAAFGLAAAAAAVAARPETPSPSAVPGAVVGGPEAPFQAVPEWPDAAPAGSAPAGSRPETGTGPGPGTDPQDDPQDGPGDGAEHASAGPEPRPRPEPGPDPGAAPAASVPAARAALEAEAADGEEAGDEAAGGAGGAEAGRPAESVHALVDGAFANLEDKSWAIAQNRLFSDEPATVEALAKLFAVQPEVIRELEDDLRLRFSAWLGSEEAAPYREHLAEVKRVLGKAAPKARLITAADWHSLELHSLDVPAWQFVLASLPEYHLVDEWLVEGDIAELRHHTRDVISGAKPPLTMTKALALVTSLGIHPEVSKEWLENVPQLRILGAGQRPPQRPPQRANGSATKAKGSERAKSADRAEKTEKAEKPGKAERPAAGARGGGPDGEPGKSPFRPLKDVSLTRRCFRQPDGRWWLRIDVTPEHIQGAECPLPSGFAAYLGMSPGGSRTVNSAVGELTLSWQERPVVESLRTLLTDVGAKQGSYLFLTLSDEGVLRARHLPAAGKGVEATAQALRLVGYTAPGGTPEQAGRVIATRVGMTGQVSLPDLLSRLRERGDRDLLSLLA</sequence>
<accession>A0A1I3X416</accession>
<dbReference type="GeneID" id="96300627"/>
<organism evidence="2 3">
    <name type="scientific">Streptosporangium canum</name>
    <dbReference type="NCBI Taxonomy" id="324952"/>
    <lineage>
        <taxon>Bacteria</taxon>
        <taxon>Bacillati</taxon>
        <taxon>Actinomycetota</taxon>
        <taxon>Actinomycetes</taxon>
        <taxon>Streptosporangiales</taxon>
        <taxon>Streptosporangiaceae</taxon>
        <taxon>Streptosporangium</taxon>
    </lineage>
</organism>
<dbReference type="Proteomes" id="UP000199111">
    <property type="component" value="Unassembled WGS sequence"/>
</dbReference>
<feature type="region of interest" description="Disordered" evidence="1">
    <location>
        <begin position="210"/>
        <end position="315"/>
    </location>
</feature>
<evidence type="ECO:0000313" key="2">
    <source>
        <dbReference type="EMBL" id="SFK14270.1"/>
    </source>
</evidence>
<dbReference type="AlphaFoldDB" id="A0A1I3X416"/>
<reference evidence="3" key="1">
    <citation type="submission" date="2016-10" db="EMBL/GenBank/DDBJ databases">
        <authorList>
            <person name="Varghese N."/>
            <person name="Submissions S."/>
        </authorList>
    </citation>
    <scope>NUCLEOTIDE SEQUENCE [LARGE SCALE GENOMIC DNA]</scope>
    <source>
        <strain evidence="3">CGMCC 4.2126</strain>
    </source>
</reference>
<feature type="compositionally biased region" description="Acidic residues" evidence="1">
    <location>
        <begin position="294"/>
        <end position="303"/>
    </location>
</feature>
<gene>
    <name evidence="2" type="ORF">SAMN05216275_11859</name>
</gene>
<keyword evidence="3" id="KW-1185">Reference proteome</keyword>
<feature type="compositionally biased region" description="Low complexity" evidence="1">
    <location>
        <begin position="278"/>
        <end position="293"/>
    </location>
</feature>
<feature type="compositionally biased region" description="Low complexity" evidence="1">
    <location>
        <begin position="221"/>
        <end position="231"/>
    </location>
</feature>
<feature type="region of interest" description="Disordered" evidence="1">
    <location>
        <begin position="501"/>
        <end position="569"/>
    </location>
</feature>
<evidence type="ECO:0000256" key="1">
    <source>
        <dbReference type="SAM" id="MobiDB-lite"/>
    </source>
</evidence>